<evidence type="ECO:0000313" key="7">
    <source>
        <dbReference type="EMBL" id="KAH8692384.1"/>
    </source>
</evidence>
<evidence type="ECO:0000256" key="5">
    <source>
        <dbReference type="ARBA" id="ARBA00022833"/>
    </source>
</evidence>
<dbReference type="SUPFAM" id="SSF55031">
    <property type="entry name" value="Bacterial exopeptidase dimerisation domain"/>
    <property type="match status" value="1"/>
</dbReference>
<proteinExistence type="inferred from homology"/>
<dbReference type="PANTHER" id="PTHR43808">
    <property type="entry name" value="ACETYLORNITHINE DEACETYLASE"/>
    <property type="match status" value="1"/>
</dbReference>
<organism evidence="7 8">
    <name type="scientific">Talaromyces proteolyticus</name>
    <dbReference type="NCBI Taxonomy" id="1131652"/>
    <lineage>
        <taxon>Eukaryota</taxon>
        <taxon>Fungi</taxon>
        <taxon>Dikarya</taxon>
        <taxon>Ascomycota</taxon>
        <taxon>Pezizomycotina</taxon>
        <taxon>Eurotiomycetes</taxon>
        <taxon>Eurotiomycetidae</taxon>
        <taxon>Eurotiales</taxon>
        <taxon>Trichocomaceae</taxon>
        <taxon>Talaromyces</taxon>
        <taxon>Talaromyces sect. Bacilispori</taxon>
    </lineage>
</organism>
<evidence type="ECO:0000256" key="4">
    <source>
        <dbReference type="ARBA" id="ARBA00022801"/>
    </source>
</evidence>
<dbReference type="InterPro" id="IPR011650">
    <property type="entry name" value="Peptidase_M20_dimer"/>
</dbReference>
<keyword evidence="3" id="KW-0479">Metal-binding</keyword>
<dbReference type="InterPro" id="IPR002933">
    <property type="entry name" value="Peptidase_M20"/>
</dbReference>
<sequence length="428" mass="46191">MSKAKLLAALENNTDEHISLLQELIRAPSPNPPGDTRAAADILLKFLQKKGIAANIAASIPTAPNIVSEFTGQRSRNTGEARRLILNGHIDVFPAGDESGWTRNPWSGDLDDSGSIYGRGGVDMKAGTAALIIAYTYLFAHRHLLRGNVILSAVSDEETGGRHGSKWLIDNDPDYWRGTCVLNPEPTSLKTIRFGEKGTLRLTFTVRTLGAHGAYLHQTKGAIRTAMPLIQDLISTVESLRPNLPSSLASYLSRTDVRAAIDEACGQGAADIILIPTVNIGTIRGGVKVNMIPTDCVFETDIRLPIGLPSPTVIDKINEVLTRHPHATLAVQEAASNPSNYCAHDHEMVRILAKNAKAVAGVDDEPVATLSLGATDGKFWRYMGVPVYEYGVSPKGMGAPDEKVKVEEFLAVLRTLLLSAWDYLGGEE</sequence>
<dbReference type="Gene3D" id="3.30.70.360">
    <property type="match status" value="1"/>
</dbReference>
<dbReference type="SUPFAM" id="SSF53187">
    <property type="entry name" value="Zn-dependent exopeptidases"/>
    <property type="match status" value="1"/>
</dbReference>
<dbReference type="GO" id="GO:0046872">
    <property type="term" value="F:metal ion binding"/>
    <property type="evidence" value="ECO:0007669"/>
    <property type="project" value="UniProtKB-KW"/>
</dbReference>
<comment type="caution">
    <text evidence="7">The sequence shown here is derived from an EMBL/GenBank/DDBJ whole genome shotgun (WGS) entry which is preliminary data.</text>
</comment>
<name>A0AAD4PXA5_9EURO</name>
<protein>
    <submittedName>
        <fullName evidence="7">Peptidase</fullName>
    </submittedName>
</protein>
<gene>
    <name evidence="7" type="ORF">BGW36DRAFT_363376</name>
</gene>
<dbReference type="PROSITE" id="PS00759">
    <property type="entry name" value="ARGE_DAPE_CPG2_2"/>
    <property type="match status" value="1"/>
</dbReference>
<keyword evidence="5" id="KW-0862">Zinc</keyword>
<dbReference type="RefSeq" id="XP_046068381.1">
    <property type="nucleotide sequence ID" value="XM_046214459.1"/>
</dbReference>
<dbReference type="GeneID" id="70244746"/>
<dbReference type="Pfam" id="PF01546">
    <property type="entry name" value="Peptidase_M20"/>
    <property type="match status" value="1"/>
</dbReference>
<dbReference type="InterPro" id="IPR050072">
    <property type="entry name" value="Peptidase_M20A"/>
</dbReference>
<dbReference type="EMBL" id="JAJTJA010000011">
    <property type="protein sequence ID" value="KAH8692384.1"/>
    <property type="molecule type" value="Genomic_DNA"/>
</dbReference>
<dbReference type="Pfam" id="PF07687">
    <property type="entry name" value="M20_dimer"/>
    <property type="match status" value="1"/>
</dbReference>
<dbReference type="GO" id="GO:0016787">
    <property type="term" value="F:hydrolase activity"/>
    <property type="evidence" value="ECO:0007669"/>
    <property type="project" value="UniProtKB-KW"/>
</dbReference>
<evidence type="ECO:0000256" key="3">
    <source>
        <dbReference type="ARBA" id="ARBA00022723"/>
    </source>
</evidence>
<dbReference type="Gene3D" id="3.40.630.10">
    <property type="entry name" value="Zn peptidases"/>
    <property type="match status" value="2"/>
</dbReference>
<comment type="cofactor">
    <cofactor evidence="1">
        <name>Zn(2+)</name>
        <dbReference type="ChEBI" id="CHEBI:29105"/>
    </cofactor>
</comment>
<dbReference type="AlphaFoldDB" id="A0AAD4PXA5"/>
<keyword evidence="8" id="KW-1185">Reference proteome</keyword>
<evidence type="ECO:0000313" key="8">
    <source>
        <dbReference type="Proteomes" id="UP001201262"/>
    </source>
</evidence>
<dbReference type="InterPro" id="IPR001261">
    <property type="entry name" value="ArgE/DapE_CS"/>
</dbReference>
<dbReference type="InterPro" id="IPR036264">
    <property type="entry name" value="Bact_exopeptidase_dim_dom"/>
</dbReference>
<dbReference type="PANTHER" id="PTHR43808:SF32">
    <property type="entry name" value="ARGE_DAPE-RELATED DEACYLASE"/>
    <property type="match status" value="1"/>
</dbReference>
<evidence type="ECO:0000259" key="6">
    <source>
        <dbReference type="Pfam" id="PF07687"/>
    </source>
</evidence>
<comment type="similarity">
    <text evidence="2">Belongs to the peptidase M20A family.</text>
</comment>
<reference evidence="7" key="1">
    <citation type="submission" date="2021-12" db="EMBL/GenBank/DDBJ databases">
        <title>Convergent genome expansion in fungi linked to evolution of root-endophyte symbiosis.</title>
        <authorList>
            <consortium name="DOE Joint Genome Institute"/>
            <person name="Ke Y.-H."/>
            <person name="Bonito G."/>
            <person name="Liao H.-L."/>
            <person name="Looney B."/>
            <person name="Rojas-Flechas A."/>
            <person name="Nash J."/>
            <person name="Hameed K."/>
            <person name="Schadt C."/>
            <person name="Martin F."/>
            <person name="Crous P.W."/>
            <person name="Miettinen O."/>
            <person name="Magnuson J.K."/>
            <person name="Labbe J."/>
            <person name="Jacobson D."/>
            <person name="Doktycz M.J."/>
            <person name="Veneault-Fourrey C."/>
            <person name="Kuo A."/>
            <person name="Mondo S."/>
            <person name="Calhoun S."/>
            <person name="Riley R."/>
            <person name="Ohm R."/>
            <person name="LaButti K."/>
            <person name="Andreopoulos B."/>
            <person name="Pangilinan J."/>
            <person name="Nolan M."/>
            <person name="Tritt A."/>
            <person name="Clum A."/>
            <person name="Lipzen A."/>
            <person name="Daum C."/>
            <person name="Barry K."/>
            <person name="Grigoriev I.V."/>
            <person name="Vilgalys R."/>
        </authorList>
    </citation>
    <scope>NUCLEOTIDE SEQUENCE</scope>
    <source>
        <strain evidence="7">PMI_201</strain>
    </source>
</reference>
<evidence type="ECO:0000256" key="2">
    <source>
        <dbReference type="ARBA" id="ARBA00006247"/>
    </source>
</evidence>
<accession>A0AAD4PXA5</accession>
<keyword evidence="4" id="KW-0378">Hydrolase</keyword>
<dbReference type="Proteomes" id="UP001201262">
    <property type="component" value="Unassembled WGS sequence"/>
</dbReference>
<feature type="domain" description="Peptidase M20 dimerisation" evidence="6">
    <location>
        <begin position="195"/>
        <end position="325"/>
    </location>
</feature>
<evidence type="ECO:0000256" key="1">
    <source>
        <dbReference type="ARBA" id="ARBA00001947"/>
    </source>
</evidence>